<reference evidence="4 5" key="1">
    <citation type="submission" date="2006-03" db="EMBL/GenBank/DDBJ databases">
        <title>Complete sequence of Shewanella denitrificans OS217.</title>
        <authorList>
            <consortium name="US DOE Joint Genome Institute"/>
            <person name="Copeland A."/>
            <person name="Lucas S."/>
            <person name="Lapidus A."/>
            <person name="Barry K."/>
            <person name="Detter J.C."/>
            <person name="Glavina del Rio T."/>
            <person name="Hammon N."/>
            <person name="Israni S."/>
            <person name="Dalin E."/>
            <person name="Tice H."/>
            <person name="Pitluck S."/>
            <person name="Brettin T."/>
            <person name="Bruce D."/>
            <person name="Han C."/>
            <person name="Tapia R."/>
            <person name="Gilna P."/>
            <person name="Kiss H."/>
            <person name="Schmutz J."/>
            <person name="Larimer F."/>
            <person name="Land M."/>
            <person name="Hauser L."/>
            <person name="Kyrpides N."/>
            <person name="Lykidis A."/>
            <person name="Richardson P."/>
        </authorList>
    </citation>
    <scope>NUCLEOTIDE SEQUENCE [LARGE SCALE GENOMIC DNA]</scope>
    <source>
        <strain evidence="5">OS217 / ATCC BAA-1090 / DSM 15013</strain>
    </source>
</reference>
<dbReference type="PANTHER" id="PTHR45138:SF6">
    <property type="entry name" value="DIGUANYLATE CYCLASE DGCN"/>
    <property type="match status" value="1"/>
</dbReference>
<sequence>MDFALATQLYPEEYWYQSDSYLKDEPEFDLIQVVQQLHASLEPRTVFACFGKVIGQHLPIQGIQLAVEQQKLSWGRHHGLSLQRNLCHNDTNMAFQYQLSAPLTPLQLMQLEKIEPLFALPFINALKYQKMANQAMFDALTGLGNRHYYSQSILNALARAQRKHGKVSLVVLDLDRFKNLNDEFGHKLGDTVLMEFAKVINKAIRNTDQAFRIGGDEFVIIVQGDEDAAGILCHRIMEFIPTNPLLNQFQVQTSMGVAGHKSAQNPEQLYEIADKALYSAKADGRNGFKIDKAS</sequence>
<dbReference type="GO" id="GO:0005886">
    <property type="term" value="C:plasma membrane"/>
    <property type="evidence" value="ECO:0007669"/>
    <property type="project" value="TreeGrafter"/>
</dbReference>
<protein>
    <recommendedName>
        <fullName evidence="2">diguanylate cyclase</fullName>
        <ecNumber evidence="2">2.7.7.65</ecNumber>
    </recommendedName>
</protein>
<name>Q12KY2_SHEDO</name>
<dbReference type="KEGG" id="sdn:Sden_2615"/>
<evidence type="ECO:0000313" key="4">
    <source>
        <dbReference type="EMBL" id="ABE55894.1"/>
    </source>
</evidence>
<dbReference type="Gene3D" id="3.30.70.270">
    <property type="match status" value="1"/>
</dbReference>
<dbReference type="FunFam" id="3.30.70.270:FF:000001">
    <property type="entry name" value="Diguanylate cyclase domain protein"/>
    <property type="match status" value="1"/>
</dbReference>
<dbReference type="InterPro" id="IPR043128">
    <property type="entry name" value="Rev_trsase/Diguanyl_cyclase"/>
</dbReference>
<dbReference type="SUPFAM" id="SSF55073">
    <property type="entry name" value="Nucleotide cyclase"/>
    <property type="match status" value="1"/>
</dbReference>
<dbReference type="PROSITE" id="PS50887">
    <property type="entry name" value="GGDEF"/>
    <property type="match status" value="1"/>
</dbReference>
<dbReference type="Pfam" id="PF00990">
    <property type="entry name" value="GGDEF"/>
    <property type="match status" value="1"/>
</dbReference>
<dbReference type="EMBL" id="CP000302">
    <property type="protein sequence ID" value="ABE55894.1"/>
    <property type="molecule type" value="Genomic_DNA"/>
</dbReference>
<evidence type="ECO:0000259" key="3">
    <source>
        <dbReference type="PROSITE" id="PS50887"/>
    </source>
</evidence>
<dbReference type="STRING" id="318161.Sden_2615"/>
<dbReference type="AlphaFoldDB" id="Q12KY2"/>
<evidence type="ECO:0000256" key="1">
    <source>
        <dbReference type="ARBA" id="ARBA00001946"/>
    </source>
</evidence>
<accession>Q12KY2</accession>
<dbReference type="GO" id="GO:1902201">
    <property type="term" value="P:negative regulation of bacterial-type flagellum-dependent cell motility"/>
    <property type="evidence" value="ECO:0007669"/>
    <property type="project" value="TreeGrafter"/>
</dbReference>
<organism evidence="4 5">
    <name type="scientific">Shewanella denitrificans (strain OS217 / ATCC BAA-1090 / DSM 15013)</name>
    <dbReference type="NCBI Taxonomy" id="318161"/>
    <lineage>
        <taxon>Bacteria</taxon>
        <taxon>Pseudomonadati</taxon>
        <taxon>Pseudomonadota</taxon>
        <taxon>Gammaproteobacteria</taxon>
        <taxon>Alteromonadales</taxon>
        <taxon>Shewanellaceae</taxon>
        <taxon>Shewanella</taxon>
    </lineage>
</organism>
<keyword evidence="5" id="KW-1185">Reference proteome</keyword>
<feature type="domain" description="GGDEF" evidence="3">
    <location>
        <begin position="165"/>
        <end position="293"/>
    </location>
</feature>
<dbReference type="EC" id="2.7.7.65" evidence="2"/>
<dbReference type="GO" id="GO:0043709">
    <property type="term" value="P:cell adhesion involved in single-species biofilm formation"/>
    <property type="evidence" value="ECO:0007669"/>
    <property type="project" value="TreeGrafter"/>
</dbReference>
<dbReference type="OrthoDB" id="9812260at2"/>
<proteinExistence type="predicted"/>
<dbReference type="InterPro" id="IPR000160">
    <property type="entry name" value="GGDEF_dom"/>
</dbReference>
<dbReference type="InterPro" id="IPR050469">
    <property type="entry name" value="Diguanylate_Cyclase"/>
</dbReference>
<dbReference type="InterPro" id="IPR029787">
    <property type="entry name" value="Nucleotide_cyclase"/>
</dbReference>
<dbReference type="HOGENOM" id="CLU_000445_11_5_6"/>
<evidence type="ECO:0000313" key="5">
    <source>
        <dbReference type="Proteomes" id="UP000001982"/>
    </source>
</evidence>
<dbReference type="eggNOG" id="COG2199">
    <property type="taxonomic scope" value="Bacteria"/>
</dbReference>
<dbReference type="NCBIfam" id="TIGR00254">
    <property type="entry name" value="GGDEF"/>
    <property type="match status" value="1"/>
</dbReference>
<dbReference type="PANTHER" id="PTHR45138">
    <property type="entry name" value="REGULATORY COMPONENTS OF SENSORY TRANSDUCTION SYSTEM"/>
    <property type="match status" value="1"/>
</dbReference>
<gene>
    <name evidence="4" type="ordered locus">Sden_2615</name>
</gene>
<dbReference type="GO" id="GO:0052621">
    <property type="term" value="F:diguanylate cyclase activity"/>
    <property type="evidence" value="ECO:0007669"/>
    <property type="project" value="UniProtKB-EC"/>
</dbReference>
<comment type="cofactor">
    <cofactor evidence="1">
        <name>Mg(2+)</name>
        <dbReference type="ChEBI" id="CHEBI:18420"/>
    </cofactor>
</comment>
<dbReference type="CDD" id="cd01949">
    <property type="entry name" value="GGDEF"/>
    <property type="match status" value="1"/>
</dbReference>
<evidence type="ECO:0000256" key="2">
    <source>
        <dbReference type="ARBA" id="ARBA00012528"/>
    </source>
</evidence>
<dbReference type="SMART" id="SM00267">
    <property type="entry name" value="GGDEF"/>
    <property type="match status" value="1"/>
</dbReference>
<dbReference type="Proteomes" id="UP000001982">
    <property type="component" value="Chromosome"/>
</dbReference>
<dbReference type="RefSeq" id="WP_011497045.1">
    <property type="nucleotide sequence ID" value="NC_007954.1"/>
</dbReference>